<evidence type="ECO:0000313" key="4">
    <source>
        <dbReference type="Proteomes" id="UP000549913"/>
    </source>
</evidence>
<feature type="region of interest" description="Disordered" evidence="1">
    <location>
        <begin position="1"/>
        <end position="99"/>
    </location>
</feature>
<dbReference type="Proteomes" id="UP000549913">
    <property type="component" value="Unassembled WGS sequence"/>
</dbReference>
<accession>A0A852SPN2</accession>
<evidence type="ECO:0008006" key="5">
    <source>
        <dbReference type="Google" id="ProtNLM"/>
    </source>
</evidence>
<keyword evidence="2" id="KW-1133">Transmembrane helix</keyword>
<protein>
    <recommendedName>
        <fullName evidence="5">DUF4352 domain-containing protein</fullName>
    </recommendedName>
</protein>
<proteinExistence type="predicted"/>
<feature type="compositionally biased region" description="Low complexity" evidence="1">
    <location>
        <begin position="64"/>
        <end position="79"/>
    </location>
</feature>
<evidence type="ECO:0000313" key="3">
    <source>
        <dbReference type="EMBL" id="NYD70779.1"/>
    </source>
</evidence>
<gene>
    <name evidence="3" type="ORF">BJ984_001937</name>
</gene>
<comment type="caution">
    <text evidence="3">The sequence shown here is derived from an EMBL/GenBank/DDBJ whole genome shotgun (WGS) entry which is preliminary data.</text>
</comment>
<name>A0A852SPN2_9MICO</name>
<keyword evidence="2" id="KW-0472">Membrane</keyword>
<keyword evidence="4" id="KW-1185">Reference proteome</keyword>
<dbReference type="RefSeq" id="WP_179547853.1">
    <property type="nucleotide sequence ID" value="NZ_JACCBM010000001.1"/>
</dbReference>
<evidence type="ECO:0000256" key="1">
    <source>
        <dbReference type="SAM" id="MobiDB-lite"/>
    </source>
</evidence>
<reference evidence="3 4" key="1">
    <citation type="submission" date="2020-07" db="EMBL/GenBank/DDBJ databases">
        <title>Sequencing the genomes of 1000 actinobacteria strains.</title>
        <authorList>
            <person name="Klenk H.-P."/>
        </authorList>
    </citation>
    <scope>NUCLEOTIDE SEQUENCE [LARGE SCALE GENOMIC DNA]</scope>
    <source>
        <strain evidence="3 4">DSM 26474</strain>
    </source>
</reference>
<feature type="transmembrane region" description="Helical" evidence="2">
    <location>
        <begin position="104"/>
        <end position="131"/>
    </location>
</feature>
<feature type="compositionally biased region" description="Pro residues" evidence="1">
    <location>
        <begin position="1"/>
        <end position="15"/>
    </location>
</feature>
<keyword evidence="2" id="KW-0812">Transmembrane</keyword>
<sequence length="282" mass="27902">MPSTPPLPPLPPLPPSFGGRDDEPASAVPVAPPAAAPLTAPAAAPAEPSRWEIKRPGNPLPGTAPAAPRRAQQPRPGGRSARAQPPRPGGRSARAQSRPPRNRLLVPGLVLAGIAFLVVVVLGVVFAVGVIGAATSSALFGGQAADGGGPAASGTEVVPALFDQTVTYDDGLQISVAAPQSFSPSPQASGAGQPANIAVTVTVYNGGATDFVPGTVTSVVSAGASGNPIVDPSNGMTGLPPAATVPPGATVSYVEAYSVADADDVVYVVTPAAAYLPARFTR</sequence>
<evidence type="ECO:0000256" key="2">
    <source>
        <dbReference type="SAM" id="Phobius"/>
    </source>
</evidence>
<organism evidence="3 4">
    <name type="scientific">Herbiconiux flava</name>
    <dbReference type="NCBI Taxonomy" id="881268"/>
    <lineage>
        <taxon>Bacteria</taxon>
        <taxon>Bacillati</taxon>
        <taxon>Actinomycetota</taxon>
        <taxon>Actinomycetes</taxon>
        <taxon>Micrococcales</taxon>
        <taxon>Microbacteriaceae</taxon>
        <taxon>Herbiconiux</taxon>
    </lineage>
</organism>
<feature type="compositionally biased region" description="Low complexity" evidence="1">
    <location>
        <begin position="36"/>
        <end position="48"/>
    </location>
</feature>
<dbReference type="AlphaFoldDB" id="A0A852SPN2"/>
<dbReference type="EMBL" id="JACCBM010000001">
    <property type="protein sequence ID" value="NYD70779.1"/>
    <property type="molecule type" value="Genomic_DNA"/>
</dbReference>